<dbReference type="PANTHER" id="PTHR10887:SF530">
    <property type="entry name" value="SUPERFAMILY I DNA HELICASES"/>
    <property type="match status" value="1"/>
</dbReference>
<dbReference type="SUPFAM" id="SSF52980">
    <property type="entry name" value="Restriction endonuclease-like"/>
    <property type="match status" value="1"/>
</dbReference>
<dbReference type="InterPro" id="IPR045055">
    <property type="entry name" value="DNA2/NAM7-like"/>
</dbReference>
<feature type="domain" description="DNA2/NAM7 helicase helicase" evidence="2">
    <location>
        <begin position="52"/>
        <end position="91"/>
    </location>
</feature>
<dbReference type="Pfam" id="PF13087">
    <property type="entry name" value="AAA_12"/>
    <property type="match status" value="1"/>
</dbReference>
<protein>
    <submittedName>
        <fullName evidence="5">Helicase</fullName>
    </submittedName>
</protein>
<proteinExistence type="predicted"/>
<keyword evidence="6" id="KW-1185">Reference proteome</keyword>
<keyword evidence="5" id="KW-0378">Hydrolase</keyword>
<dbReference type="InterPro" id="IPR047187">
    <property type="entry name" value="SF1_C_Upf1"/>
</dbReference>
<accession>A0ABY6SYV5</accession>
<dbReference type="InterPro" id="IPR027417">
    <property type="entry name" value="P-loop_NTPase"/>
</dbReference>
<feature type="domain" description="DNA2/NAM7 helicase-like C-terminal" evidence="3">
    <location>
        <begin position="113"/>
        <end position="302"/>
    </location>
</feature>
<evidence type="ECO:0000259" key="3">
    <source>
        <dbReference type="Pfam" id="PF13087"/>
    </source>
</evidence>
<gene>
    <name evidence="5" type="ORF">NCTC10913_04215</name>
</gene>
<dbReference type="InterPro" id="IPR041677">
    <property type="entry name" value="DNA2/NAM7_AAA_11"/>
</dbReference>
<dbReference type="Proteomes" id="UP000277570">
    <property type="component" value="Unassembled WGS sequence"/>
</dbReference>
<organism evidence="5 6">
    <name type="scientific">Clostridium carnis</name>
    <dbReference type="NCBI Taxonomy" id="1530"/>
    <lineage>
        <taxon>Bacteria</taxon>
        <taxon>Bacillati</taxon>
        <taxon>Bacillota</taxon>
        <taxon>Clostridia</taxon>
        <taxon>Eubacteriales</taxon>
        <taxon>Clostridiaceae</taxon>
        <taxon>Clostridium</taxon>
    </lineage>
</organism>
<evidence type="ECO:0000259" key="2">
    <source>
        <dbReference type="Pfam" id="PF13086"/>
    </source>
</evidence>
<evidence type="ECO:0000259" key="4">
    <source>
        <dbReference type="Pfam" id="PF18741"/>
    </source>
</evidence>
<sequence length="669" mass="75681">MGILKKAIKNNGRMMSLRRLFDQIPMLLRKLCPCMLMSPISVAQYIDPSFPKFDLVIFDEASQLPTSEAVGTIARGDNVVIVGDPKQLPPTNFFSSNRVDEENSEKEDLESLLDDCLAISMPQESLKWHYRSRHESLIAYSNMKYYDNKLYTFPSPRDLVSEVKMVHLDGFYDKGKTKHNKAEAKAIVDEIIRRLEDEELRNDSIGVVTFSSVQQNLIDDMLFEEFKKYPELEEIDRNSKEPIFIKNLENVQGDERDVILFSIGYGPDADGKVSMNFGPLNRDGGWRRLNVAITRARKSMIVYSVLKPDQINLARTRSEGVAGLKGFLEFSERGKNVFVQRAGSTIKQEDYLVKEIAAAIAEMGYDVKCNIGSSEFKMDIGVVNPQNTDTYLLGILLDGENSKEASTARDRFVLQPGVLNSLGWSVMRVWTLDWLDDAERVRHEIKSMIDSIEVKSETVKPIVKPAYAKIKFEKMEETEFMKSSSESYTSTVITMQGTSDDYYIPESFGKIGMVASTIIGKEAPISRKLLLRKVLNAWGISRGGARVDGIFSSAIAKIEKNITSDEDRVFFWKKDQDPEHYTIYRVEDAEGNKRSMDDIPSKEILNAIVEVLKEQVSLSEMDLVRETAKKFGFSRLGNIIETSVKYAIGTGINKGTMARLDNENIVLSE</sequence>
<dbReference type="GO" id="GO:0004386">
    <property type="term" value="F:helicase activity"/>
    <property type="evidence" value="ECO:0007669"/>
    <property type="project" value="UniProtKB-KW"/>
</dbReference>
<feature type="domain" description="DUF3320" evidence="1">
    <location>
        <begin position="510"/>
        <end position="547"/>
    </location>
</feature>
<keyword evidence="5" id="KW-0547">Nucleotide-binding</keyword>
<dbReference type="SUPFAM" id="SSF52540">
    <property type="entry name" value="P-loop containing nucleoside triphosphate hydrolases"/>
    <property type="match status" value="1"/>
</dbReference>
<evidence type="ECO:0000259" key="1">
    <source>
        <dbReference type="Pfam" id="PF11784"/>
    </source>
</evidence>
<dbReference type="InterPro" id="IPR021754">
    <property type="entry name" value="DUF3320"/>
</dbReference>
<feature type="domain" description="Restriction endonuclease type II-like" evidence="4">
    <location>
        <begin position="354"/>
        <end position="448"/>
    </location>
</feature>
<dbReference type="InterPro" id="IPR011335">
    <property type="entry name" value="Restrct_endonuc-II-like"/>
</dbReference>
<dbReference type="CDD" id="cd18808">
    <property type="entry name" value="SF1_C_Upf1"/>
    <property type="match status" value="1"/>
</dbReference>
<dbReference type="InterPro" id="IPR049468">
    <property type="entry name" value="Restrct_endonuc-II-like_dom"/>
</dbReference>
<dbReference type="PANTHER" id="PTHR10887">
    <property type="entry name" value="DNA2/NAM7 HELICASE FAMILY"/>
    <property type="match status" value="1"/>
</dbReference>
<name>A0ABY6SYV5_9CLOT</name>
<comment type="caution">
    <text evidence="5">The sequence shown here is derived from an EMBL/GenBank/DDBJ whole genome shotgun (WGS) entry which is preliminary data.</text>
</comment>
<dbReference type="Pfam" id="PF18741">
    <property type="entry name" value="MTES_1575"/>
    <property type="match status" value="1"/>
</dbReference>
<dbReference type="Gene3D" id="3.40.50.300">
    <property type="entry name" value="P-loop containing nucleotide triphosphate hydrolases"/>
    <property type="match status" value="2"/>
</dbReference>
<dbReference type="InterPro" id="IPR041679">
    <property type="entry name" value="DNA2/NAM7-like_C"/>
</dbReference>
<dbReference type="Pfam" id="PF11784">
    <property type="entry name" value="DUF3320"/>
    <property type="match status" value="1"/>
</dbReference>
<evidence type="ECO:0000313" key="6">
    <source>
        <dbReference type="Proteomes" id="UP000277570"/>
    </source>
</evidence>
<keyword evidence="5" id="KW-0067">ATP-binding</keyword>
<dbReference type="Pfam" id="PF13086">
    <property type="entry name" value="AAA_11"/>
    <property type="match status" value="1"/>
</dbReference>
<dbReference type="EMBL" id="UYIN01000021">
    <property type="protein sequence ID" value="VDG73837.1"/>
    <property type="molecule type" value="Genomic_DNA"/>
</dbReference>
<keyword evidence="5" id="KW-0347">Helicase</keyword>
<evidence type="ECO:0000313" key="5">
    <source>
        <dbReference type="EMBL" id="VDG73837.1"/>
    </source>
</evidence>
<reference evidence="5 6" key="1">
    <citation type="submission" date="2018-11" db="EMBL/GenBank/DDBJ databases">
        <authorList>
            <consortium name="Pathogen Informatics"/>
        </authorList>
    </citation>
    <scope>NUCLEOTIDE SEQUENCE [LARGE SCALE GENOMIC DNA]</scope>
    <source>
        <strain evidence="5 6">NCTC10913</strain>
    </source>
</reference>